<organism evidence="3 4">
    <name type="scientific">Arthrobacter gandavensis</name>
    <dbReference type="NCBI Taxonomy" id="169960"/>
    <lineage>
        <taxon>Bacteria</taxon>
        <taxon>Bacillati</taxon>
        <taxon>Actinomycetota</taxon>
        <taxon>Actinomycetes</taxon>
        <taxon>Micrococcales</taxon>
        <taxon>Micrococcaceae</taxon>
        <taxon>Arthrobacter</taxon>
    </lineage>
</organism>
<evidence type="ECO:0000313" key="4">
    <source>
        <dbReference type="Proteomes" id="UP001500784"/>
    </source>
</evidence>
<reference evidence="3 4" key="1">
    <citation type="journal article" date="2019" name="Int. J. Syst. Evol. Microbiol.">
        <title>The Global Catalogue of Microorganisms (GCM) 10K type strain sequencing project: providing services to taxonomists for standard genome sequencing and annotation.</title>
        <authorList>
            <consortium name="The Broad Institute Genomics Platform"/>
            <consortium name="The Broad Institute Genome Sequencing Center for Infectious Disease"/>
            <person name="Wu L."/>
            <person name="Ma J."/>
        </authorList>
    </citation>
    <scope>NUCLEOTIDE SEQUENCE [LARGE SCALE GENOMIC DNA]</scope>
    <source>
        <strain evidence="3 4">JCM 13316</strain>
    </source>
</reference>
<evidence type="ECO:0000313" key="3">
    <source>
        <dbReference type="EMBL" id="GAA1914162.1"/>
    </source>
</evidence>
<gene>
    <name evidence="3" type="ORF">GCM10009688_18830</name>
</gene>
<evidence type="ECO:0000256" key="1">
    <source>
        <dbReference type="SAM" id="Phobius"/>
    </source>
</evidence>
<sequence length="136" mass="14041">MLIIGYVVLALLVITVIAGASSVYLGHKKLLSAADGAALAAADTFTLAQVQGPDGAAPVALLDSGRVTAQVQRYLQESRAGEQTASLRIEPGTGTPDGRTARVVLSGVVHPPIVNFLVPDGIRVTAESDARARLTR</sequence>
<evidence type="ECO:0000259" key="2">
    <source>
        <dbReference type="Pfam" id="PF13400"/>
    </source>
</evidence>
<proteinExistence type="predicted"/>
<accession>A0ABN2P8P1</accession>
<feature type="transmembrane region" description="Helical" evidence="1">
    <location>
        <begin position="6"/>
        <end position="25"/>
    </location>
</feature>
<keyword evidence="1" id="KW-0812">Transmembrane</keyword>
<keyword evidence="4" id="KW-1185">Reference proteome</keyword>
<dbReference type="Proteomes" id="UP001500784">
    <property type="component" value="Unassembled WGS sequence"/>
</dbReference>
<keyword evidence="1" id="KW-1133">Transmembrane helix</keyword>
<dbReference type="InterPro" id="IPR028087">
    <property type="entry name" value="Tad_N"/>
</dbReference>
<dbReference type="EMBL" id="BAAALV010000002">
    <property type="protein sequence ID" value="GAA1914162.1"/>
    <property type="molecule type" value="Genomic_DNA"/>
</dbReference>
<keyword evidence="1" id="KW-0472">Membrane</keyword>
<comment type="caution">
    <text evidence="3">The sequence shown here is derived from an EMBL/GenBank/DDBJ whole genome shotgun (WGS) entry which is preliminary data.</text>
</comment>
<dbReference type="Pfam" id="PF13400">
    <property type="entry name" value="Tad"/>
    <property type="match status" value="1"/>
</dbReference>
<name>A0ABN2P8P1_9MICC</name>
<protein>
    <recommendedName>
        <fullName evidence="2">Putative Flp pilus-assembly TadG-like N-terminal domain-containing protein</fullName>
    </recommendedName>
</protein>
<feature type="domain" description="Putative Flp pilus-assembly TadG-like N-terminal" evidence="2">
    <location>
        <begin position="1"/>
        <end position="43"/>
    </location>
</feature>